<dbReference type="GO" id="GO:0000160">
    <property type="term" value="P:phosphorelay signal transduction system"/>
    <property type="evidence" value="ECO:0007669"/>
    <property type="project" value="InterPro"/>
</dbReference>
<dbReference type="AlphaFoldDB" id="A0A561E0S5"/>
<dbReference type="InterPro" id="IPR016032">
    <property type="entry name" value="Sig_transdc_resp-reg_C-effctor"/>
</dbReference>
<dbReference type="SUPFAM" id="SSF46894">
    <property type="entry name" value="C-terminal effector domain of the bipartite response regulators"/>
    <property type="match status" value="1"/>
</dbReference>
<proteinExistence type="predicted"/>
<feature type="domain" description="Response regulatory" evidence="4">
    <location>
        <begin position="16"/>
        <end position="131"/>
    </location>
</feature>
<evidence type="ECO:0000313" key="5">
    <source>
        <dbReference type="EMBL" id="TWE09235.1"/>
    </source>
</evidence>
<dbReference type="PANTHER" id="PTHR45566">
    <property type="entry name" value="HTH-TYPE TRANSCRIPTIONAL REGULATOR YHJB-RELATED"/>
    <property type="match status" value="1"/>
</dbReference>
<dbReference type="InterPro" id="IPR051015">
    <property type="entry name" value="EvgA-like"/>
</dbReference>
<evidence type="ECO:0000256" key="1">
    <source>
        <dbReference type="ARBA" id="ARBA00022553"/>
    </source>
</evidence>
<evidence type="ECO:0000256" key="3">
    <source>
        <dbReference type="PROSITE-ProRule" id="PRU00169"/>
    </source>
</evidence>
<dbReference type="PROSITE" id="PS50110">
    <property type="entry name" value="RESPONSE_REGULATORY"/>
    <property type="match status" value="1"/>
</dbReference>
<protein>
    <submittedName>
        <fullName evidence="5">LuxR family two component transcriptional regulator</fullName>
    </submittedName>
</protein>
<keyword evidence="1 3" id="KW-0597">Phosphoprotein</keyword>
<accession>A0A561E0S5</accession>
<reference evidence="5 6" key="1">
    <citation type="submission" date="2019-06" db="EMBL/GenBank/DDBJ databases">
        <title>Sequencing the genomes of 1000 actinobacteria strains.</title>
        <authorList>
            <person name="Klenk H.-P."/>
        </authorList>
    </citation>
    <scope>NUCLEOTIDE SEQUENCE [LARGE SCALE GENOMIC DNA]</scope>
    <source>
        <strain evidence="5 6">DSM 19560</strain>
    </source>
</reference>
<evidence type="ECO:0000313" key="6">
    <source>
        <dbReference type="Proteomes" id="UP000318297"/>
    </source>
</evidence>
<name>A0A561E0S5_9MICO</name>
<evidence type="ECO:0000256" key="2">
    <source>
        <dbReference type="ARBA" id="ARBA00023125"/>
    </source>
</evidence>
<dbReference type="InterPro" id="IPR058245">
    <property type="entry name" value="NreC/VraR/RcsB-like_REC"/>
</dbReference>
<comment type="caution">
    <text evidence="5">The sequence shown here is derived from an EMBL/GenBank/DDBJ whole genome shotgun (WGS) entry which is preliminary data.</text>
</comment>
<keyword evidence="6" id="KW-1185">Reference proteome</keyword>
<dbReference type="Pfam" id="PF00196">
    <property type="entry name" value="GerE"/>
    <property type="match status" value="1"/>
</dbReference>
<dbReference type="Gene3D" id="3.40.50.2300">
    <property type="match status" value="1"/>
</dbReference>
<dbReference type="GO" id="GO:0006355">
    <property type="term" value="P:regulation of DNA-templated transcription"/>
    <property type="evidence" value="ECO:0007669"/>
    <property type="project" value="InterPro"/>
</dbReference>
<dbReference type="SUPFAM" id="SSF52172">
    <property type="entry name" value="CheY-like"/>
    <property type="match status" value="1"/>
</dbReference>
<dbReference type="GO" id="GO:0003677">
    <property type="term" value="F:DNA binding"/>
    <property type="evidence" value="ECO:0007669"/>
    <property type="project" value="UniProtKB-KW"/>
</dbReference>
<dbReference type="InterPro" id="IPR000792">
    <property type="entry name" value="Tscrpt_reg_LuxR_C"/>
</dbReference>
<dbReference type="EMBL" id="VIVQ01000003">
    <property type="protein sequence ID" value="TWE09235.1"/>
    <property type="molecule type" value="Genomic_DNA"/>
</dbReference>
<gene>
    <name evidence="5" type="ORF">BKA23_2935</name>
</gene>
<feature type="modified residue" description="4-aspartylphosphate" evidence="3">
    <location>
        <position position="67"/>
    </location>
</feature>
<keyword evidence="2" id="KW-0238">DNA-binding</keyword>
<organism evidence="5 6">
    <name type="scientific">Rudaeicoccus suwonensis</name>
    <dbReference type="NCBI Taxonomy" id="657409"/>
    <lineage>
        <taxon>Bacteria</taxon>
        <taxon>Bacillati</taxon>
        <taxon>Actinomycetota</taxon>
        <taxon>Actinomycetes</taxon>
        <taxon>Micrococcales</taxon>
        <taxon>Dermacoccaceae</taxon>
        <taxon>Rudaeicoccus</taxon>
    </lineage>
</organism>
<dbReference type="InterPro" id="IPR001789">
    <property type="entry name" value="Sig_transdc_resp-reg_receiver"/>
</dbReference>
<dbReference type="Proteomes" id="UP000318297">
    <property type="component" value="Unassembled WGS sequence"/>
</dbReference>
<dbReference type="InterPro" id="IPR011006">
    <property type="entry name" value="CheY-like_superfamily"/>
</dbReference>
<dbReference type="PANTHER" id="PTHR45566:SF2">
    <property type="entry name" value="NARL SUBFAMILY"/>
    <property type="match status" value="1"/>
</dbReference>
<evidence type="ECO:0000259" key="4">
    <source>
        <dbReference type="PROSITE" id="PS50110"/>
    </source>
</evidence>
<sequence length="224" mass="24425">MEEEAHNRARTVPRVRVGAIDDHPVVLRGLMAALVEVAPDISCDFRVASLRDVDWDRVTRPDVLLLDISLNDGSSPEDNVRELVARGHSVLLFTSEERPALLRRLITLGARGLVLKSDADEALADAIRSVSEGNFATSSHLAESLLCDDSLVATLSQREMEVLEALAAGVPKKAIGKTLPDQLSAYTVDTYFQRIAGRYAALGRPVTNIYGSLREATRDGHLDL</sequence>
<dbReference type="CDD" id="cd17535">
    <property type="entry name" value="REC_NarL-like"/>
    <property type="match status" value="1"/>
</dbReference>